<dbReference type="Gene3D" id="3.40.710.10">
    <property type="entry name" value="DD-peptidase/beta-lactamase superfamily"/>
    <property type="match status" value="1"/>
</dbReference>
<dbReference type="InterPro" id="IPR005311">
    <property type="entry name" value="PBP_dimer"/>
</dbReference>
<evidence type="ECO:0008006" key="8">
    <source>
        <dbReference type="Google" id="ProtNLM"/>
    </source>
</evidence>
<evidence type="ECO:0000256" key="2">
    <source>
        <dbReference type="ARBA" id="ARBA00023136"/>
    </source>
</evidence>
<comment type="caution">
    <text evidence="6">The sequence shown here is derived from an EMBL/GenBank/DDBJ whole genome shotgun (WGS) entry which is preliminary data.</text>
</comment>
<comment type="subcellular location">
    <subcellularLocation>
        <location evidence="1">Membrane</location>
    </subcellularLocation>
</comment>
<dbReference type="SUPFAM" id="SSF56601">
    <property type="entry name" value="beta-lactamase/transpeptidase-like"/>
    <property type="match status" value="1"/>
</dbReference>
<dbReference type="GO" id="GO:0008658">
    <property type="term" value="F:penicillin binding"/>
    <property type="evidence" value="ECO:0007669"/>
    <property type="project" value="InterPro"/>
</dbReference>
<dbReference type="Proteomes" id="UP000178344">
    <property type="component" value="Unassembled WGS sequence"/>
</dbReference>
<dbReference type="Gene3D" id="3.90.1310.10">
    <property type="entry name" value="Penicillin-binding protein 2a (Domain 2)"/>
    <property type="match status" value="1"/>
</dbReference>
<evidence type="ECO:0000256" key="1">
    <source>
        <dbReference type="ARBA" id="ARBA00004370"/>
    </source>
</evidence>
<keyword evidence="3" id="KW-1133">Transmembrane helix</keyword>
<organism evidence="6 7">
    <name type="scientific">Candidatus Kaiserbacteria bacterium RIFCSPHIGHO2_01_FULL_49_13</name>
    <dbReference type="NCBI Taxonomy" id="1798477"/>
    <lineage>
        <taxon>Bacteria</taxon>
        <taxon>Candidatus Kaiseribacteriota</taxon>
    </lineage>
</organism>
<dbReference type="AlphaFoldDB" id="A0A1F6CDA3"/>
<feature type="domain" description="Penicillin-binding protein dimerisation" evidence="5">
    <location>
        <begin position="56"/>
        <end position="189"/>
    </location>
</feature>
<dbReference type="PANTHER" id="PTHR30627">
    <property type="entry name" value="PEPTIDOGLYCAN D,D-TRANSPEPTIDASE"/>
    <property type="match status" value="1"/>
</dbReference>
<dbReference type="Pfam" id="PF03717">
    <property type="entry name" value="PBP_dimer"/>
    <property type="match status" value="1"/>
</dbReference>
<dbReference type="GO" id="GO:0005886">
    <property type="term" value="C:plasma membrane"/>
    <property type="evidence" value="ECO:0007669"/>
    <property type="project" value="TreeGrafter"/>
</dbReference>
<dbReference type="GO" id="GO:0071555">
    <property type="term" value="P:cell wall organization"/>
    <property type="evidence" value="ECO:0007669"/>
    <property type="project" value="TreeGrafter"/>
</dbReference>
<dbReference type="InterPro" id="IPR036138">
    <property type="entry name" value="PBP_dimer_sf"/>
</dbReference>
<evidence type="ECO:0000313" key="7">
    <source>
        <dbReference type="Proteomes" id="UP000178344"/>
    </source>
</evidence>
<keyword evidence="3" id="KW-0812">Transmembrane</keyword>
<dbReference type="EMBL" id="MFKQ01000033">
    <property type="protein sequence ID" value="OGG46977.1"/>
    <property type="molecule type" value="Genomic_DNA"/>
</dbReference>
<sequence>MKSNVRGRIRLISYAIVVFAVLLVGRLYYVQIVHGETYAEQADHQYVRPSTELFDRGSIFFEDKDGRLIAAATVKSGFTITINPTKIIDPPELYRTLSAVTPISEASFLLRAGKKDDPYEEIAKQISEEEAKKIEALNEPGVSIYKERWRFYPGNALGAQTVGFVGYDESGIHQAGQYGLERFYERTLSRETSNLYVNFFAEVFSGISNALSEDGAEAGNLVTTIEPSVQLFLERELKAIQNEWNSEKTGGIIIDPRTGEIYALGIAPSFNLNDFKSENGSAIFVNPLIESVYEMGSIIKPLTMAAGLDTGAVTATTTYHDKGFLELDGKKISNFDGKGRGVVSMQEVLNQSLNTGVAFVVTRIGSKQFAEYFRNYGLGEETGIDLPNEVHGLVDNLNSPRDVEYATASFGQGIAMTPIETVRALSALANGGVLVTPHVVKEIRYENGLSKTITYNDGKRVLKPETGQEITRMLVTVVDKALAGGTVKLPHYSVAAKTGTAQIAKEGERGYYDDRYLHSFFGYFPAYDPRFLVFLYTVEPKGVNFASQTLTNPFIDTVKFLINYYDLPPDR</sequence>
<reference evidence="6 7" key="1">
    <citation type="journal article" date="2016" name="Nat. Commun.">
        <title>Thousands of microbial genomes shed light on interconnected biogeochemical processes in an aquifer system.</title>
        <authorList>
            <person name="Anantharaman K."/>
            <person name="Brown C.T."/>
            <person name="Hug L.A."/>
            <person name="Sharon I."/>
            <person name="Castelle C.J."/>
            <person name="Probst A.J."/>
            <person name="Thomas B.C."/>
            <person name="Singh A."/>
            <person name="Wilkins M.J."/>
            <person name="Karaoz U."/>
            <person name="Brodie E.L."/>
            <person name="Williams K.H."/>
            <person name="Hubbard S.S."/>
            <person name="Banfield J.F."/>
        </authorList>
    </citation>
    <scope>NUCLEOTIDE SEQUENCE [LARGE SCALE GENOMIC DNA]</scope>
</reference>
<dbReference type="InterPro" id="IPR001460">
    <property type="entry name" value="PCN-bd_Tpept"/>
</dbReference>
<accession>A0A1F6CDA3</accession>
<feature type="transmembrane region" description="Helical" evidence="3">
    <location>
        <begin position="12"/>
        <end position="29"/>
    </location>
</feature>
<evidence type="ECO:0000256" key="3">
    <source>
        <dbReference type="SAM" id="Phobius"/>
    </source>
</evidence>
<dbReference type="InterPro" id="IPR012338">
    <property type="entry name" value="Beta-lactam/transpept-like"/>
</dbReference>
<gene>
    <name evidence="6" type="ORF">A2671_00330</name>
</gene>
<evidence type="ECO:0000313" key="6">
    <source>
        <dbReference type="EMBL" id="OGG46977.1"/>
    </source>
</evidence>
<evidence type="ECO:0000259" key="4">
    <source>
        <dbReference type="Pfam" id="PF00905"/>
    </source>
</evidence>
<name>A0A1F6CDA3_9BACT</name>
<dbReference type="InterPro" id="IPR050515">
    <property type="entry name" value="Beta-lactam/transpept"/>
</dbReference>
<dbReference type="SUPFAM" id="SSF56519">
    <property type="entry name" value="Penicillin binding protein dimerisation domain"/>
    <property type="match status" value="1"/>
</dbReference>
<keyword evidence="2 3" id="KW-0472">Membrane</keyword>
<dbReference type="Pfam" id="PF00905">
    <property type="entry name" value="Transpeptidase"/>
    <property type="match status" value="1"/>
</dbReference>
<evidence type="ECO:0000259" key="5">
    <source>
        <dbReference type="Pfam" id="PF03717"/>
    </source>
</evidence>
<proteinExistence type="predicted"/>
<feature type="domain" description="Penicillin-binding protein transpeptidase" evidence="4">
    <location>
        <begin position="252"/>
        <end position="554"/>
    </location>
</feature>
<dbReference type="PANTHER" id="PTHR30627:SF1">
    <property type="entry name" value="PEPTIDOGLYCAN D,D-TRANSPEPTIDASE FTSI"/>
    <property type="match status" value="1"/>
</dbReference>
<protein>
    <recommendedName>
        <fullName evidence="8">Penicillin-binding protein transpeptidase domain-containing protein</fullName>
    </recommendedName>
</protein>
<dbReference type="Gene3D" id="3.30.450.330">
    <property type="match status" value="1"/>
</dbReference>